<dbReference type="AlphaFoldDB" id="A5GB67"/>
<keyword evidence="1 2" id="KW-0597">Phosphoprotein</keyword>
<dbReference type="InterPro" id="IPR011006">
    <property type="entry name" value="CheY-like_superfamily"/>
</dbReference>
<dbReference type="HOGENOM" id="CLU_982667_0_0_7"/>
<dbReference type="EMBL" id="CP000698">
    <property type="protein sequence ID" value="ABQ25184.1"/>
    <property type="molecule type" value="Genomic_DNA"/>
</dbReference>
<accession>A5GB67</accession>
<dbReference type="PANTHER" id="PTHR44591:SF25">
    <property type="entry name" value="CHEMOTAXIS TWO-COMPONENT RESPONSE REGULATOR"/>
    <property type="match status" value="1"/>
</dbReference>
<proteinExistence type="predicted"/>
<protein>
    <submittedName>
        <fullName evidence="4">Response regulator receiver protein</fullName>
    </submittedName>
</protein>
<dbReference type="InterPro" id="IPR007831">
    <property type="entry name" value="T2SS_GspE_N"/>
</dbReference>
<dbReference type="Gene3D" id="3.40.50.2300">
    <property type="match status" value="1"/>
</dbReference>
<dbReference type="PROSITE" id="PS50110">
    <property type="entry name" value="RESPONSE_REGULATORY"/>
    <property type="match status" value="1"/>
</dbReference>
<feature type="domain" description="Response regulatory" evidence="3">
    <location>
        <begin position="154"/>
        <end position="270"/>
    </location>
</feature>
<evidence type="ECO:0000256" key="1">
    <source>
        <dbReference type="ARBA" id="ARBA00022553"/>
    </source>
</evidence>
<evidence type="ECO:0000256" key="2">
    <source>
        <dbReference type="PROSITE-ProRule" id="PRU00169"/>
    </source>
</evidence>
<evidence type="ECO:0000259" key="3">
    <source>
        <dbReference type="PROSITE" id="PS50110"/>
    </source>
</evidence>
<dbReference type="Pfam" id="PF05157">
    <property type="entry name" value="MshEN"/>
    <property type="match status" value="1"/>
</dbReference>
<reference evidence="4 5" key="1">
    <citation type="submission" date="2007-05" db="EMBL/GenBank/DDBJ databases">
        <title>Complete sequence of Geobacter uraniireducens Rf4.</title>
        <authorList>
            <consortium name="US DOE Joint Genome Institute"/>
            <person name="Copeland A."/>
            <person name="Lucas S."/>
            <person name="Lapidus A."/>
            <person name="Barry K."/>
            <person name="Detter J.C."/>
            <person name="Glavina del Rio T."/>
            <person name="Hammon N."/>
            <person name="Israni S."/>
            <person name="Dalin E."/>
            <person name="Tice H."/>
            <person name="Pitluck S."/>
            <person name="Chertkov O."/>
            <person name="Brettin T."/>
            <person name="Bruce D."/>
            <person name="Han C."/>
            <person name="Schmutz J."/>
            <person name="Larimer F."/>
            <person name="Land M."/>
            <person name="Hauser L."/>
            <person name="Kyrpides N."/>
            <person name="Mikhailova N."/>
            <person name="Shelobolina E."/>
            <person name="Aklujkar M."/>
            <person name="Lovley D."/>
            <person name="Richardson P."/>
        </authorList>
    </citation>
    <scope>NUCLEOTIDE SEQUENCE [LARGE SCALE GENOMIC DNA]</scope>
    <source>
        <strain evidence="4 5">Rf4</strain>
    </source>
</reference>
<evidence type="ECO:0000313" key="5">
    <source>
        <dbReference type="Proteomes" id="UP000006695"/>
    </source>
</evidence>
<gene>
    <name evidence="4" type="ordered locus">Gura_0978</name>
</gene>
<dbReference type="Proteomes" id="UP000006695">
    <property type="component" value="Chromosome"/>
</dbReference>
<dbReference type="PANTHER" id="PTHR44591">
    <property type="entry name" value="STRESS RESPONSE REGULATOR PROTEIN 1"/>
    <property type="match status" value="1"/>
</dbReference>
<dbReference type="InterPro" id="IPR001789">
    <property type="entry name" value="Sig_transdc_resp-reg_receiver"/>
</dbReference>
<dbReference type="RefSeq" id="WP_011937908.1">
    <property type="nucleotide sequence ID" value="NC_009483.1"/>
</dbReference>
<evidence type="ECO:0000313" key="4">
    <source>
        <dbReference type="EMBL" id="ABQ25184.1"/>
    </source>
</evidence>
<feature type="modified residue" description="4-aspartylphosphate" evidence="2">
    <location>
        <position position="203"/>
    </location>
</feature>
<dbReference type="OrthoDB" id="5394048at2"/>
<dbReference type="SUPFAM" id="SSF160246">
    <property type="entry name" value="EspE N-terminal domain-like"/>
    <property type="match status" value="1"/>
</dbReference>
<name>A5GB67_GEOUR</name>
<sequence length="280" mass="31324">MKNRKRLGEIFVASGLITEKTLERALARSKRQNKKVGMVLEEIEMVTGEELASALAVQYGHRVVSNFARYAFPPELFKLIPEDVAMQHLLFPLKIENNKLAVAMADPTETKIVSNIAANNDLTLVPFIATRRDIFAAIARHYLGRDLSASQEKSVLVAEDNKLVYTMLSNVLSKEGYRVILALDGMDAYKSAIAESPHVIITDKEMPKLGGYGLFDALRGLPETRHIPIILLTGDSSAEEESRAFEKGFFDFITKPVKEVTLVTRVKRAFQSVEREFINP</sequence>
<dbReference type="InterPro" id="IPR037257">
    <property type="entry name" value="T2SS_E_N_sf"/>
</dbReference>
<dbReference type="SUPFAM" id="SSF52172">
    <property type="entry name" value="CheY-like"/>
    <property type="match status" value="1"/>
</dbReference>
<organism evidence="4 5">
    <name type="scientific">Geotalea uraniireducens (strain Rf4)</name>
    <name type="common">Geobacter uraniireducens</name>
    <dbReference type="NCBI Taxonomy" id="351605"/>
    <lineage>
        <taxon>Bacteria</taxon>
        <taxon>Pseudomonadati</taxon>
        <taxon>Thermodesulfobacteriota</taxon>
        <taxon>Desulfuromonadia</taxon>
        <taxon>Geobacterales</taxon>
        <taxon>Geobacteraceae</taxon>
        <taxon>Geotalea</taxon>
    </lineage>
</organism>
<keyword evidence="5" id="KW-1185">Reference proteome</keyword>
<dbReference type="SMART" id="SM00448">
    <property type="entry name" value="REC"/>
    <property type="match status" value="1"/>
</dbReference>
<dbReference type="STRING" id="351605.Gura_0978"/>
<dbReference type="InterPro" id="IPR050595">
    <property type="entry name" value="Bact_response_regulator"/>
</dbReference>
<dbReference type="GO" id="GO:0000160">
    <property type="term" value="P:phosphorelay signal transduction system"/>
    <property type="evidence" value="ECO:0007669"/>
    <property type="project" value="InterPro"/>
</dbReference>
<dbReference type="Gene3D" id="3.30.300.160">
    <property type="entry name" value="Type II secretion system, protein E, N-terminal domain"/>
    <property type="match status" value="1"/>
</dbReference>
<dbReference type="KEGG" id="gur:Gura_0978"/>
<dbReference type="Pfam" id="PF00072">
    <property type="entry name" value="Response_reg"/>
    <property type="match status" value="1"/>
</dbReference>